<keyword evidence="4" id="KW-0535">Nitrogen fixation</keyword>
<dbReference type="Gene3D" id="2.60.120.10">
    <property type="entry name" value="Jelly Rolls"/>
    <property type="match status" value="1"/>
</dbReference>
<dbReference type="PROSITE" id="PS50042">
    <property type="entry name" value="CNMP_BINDING_3"/>
    <property type="match status" value="1"/>
</dbReference>
<dbReference type="InterPro" id="IPR000595">
    <property type="entry name" value="cNMP-bd_dom"/>
</dbReference>
<evidence type="ECO:0000256" key="4">
    <source>
        <dbReference type="ARBA" id="ARBA00023231"/>
    </source>
</evidence>
<dbReference type="InterPro" id="IPR050397">
    <property type="entry name" value="Env_Response_Regulators"/>
</dbReference>
<evidence type="ECO:0000259" key="5">
    <source>
        <dbReference type="PROSITE" id="PS50042"/>
    </source>
</evidence>
<keyword evidence="2" id="KW-0238">DNA-binding</keyword>
<evidence type="ECO:0000313" key="8">
    <source>
        <dbReference type="Proteomes" id="UP000254925"/>
    </source>
</evidence>
<feature type="domain" description="HTH crp-type" evidence="6">
    <location>
        <begin position="149"/>
        <end position="223"/>
    </location>
</feature>
<accession>A0A370HHA3</accession>
<name>A0A370HHA3_9HYPH</name>
<feature type="domain" description="Cyclic nucleotide-binding" evidence="5">
    <location>
        <begin position="42"/>
        <end position="87"/>
    </location>
</feature>
<gene>
    <name evidence="7" type="ORF">DES45_1099</name>
</gene>
<dbReference type="AlphaFoldDB" id="A0A370HHA3"/>
<reference evidence="7 8" key="1">
    <citation type="submission" date="2018-07" db="EMBL/GenBank/DDBJ databases">
        <title>Genomic Encyclopedia of Type Strains, Phase IV (KMG-IV): sequencing the most valuable type-strain genomes for metagenomic binning, comparative biology and taxonomic classification.</title>
        <authorList>
            <person name="Goeker M."/>
        </authorList>
    </citation>
    <scope>NUCLEOTIDE SEQUENCE [LARGE SCALE GENOMIC DNA]</scope>
    <source>
        <strain evidence="7 8">DSM 14364</strain>
    </source>
</reference>
<dbReference type="GO" id="GO:0005829">
    <property type="term" value="C:cytosol"/>
    <property type="evidence" value="ECO:0007669"/>
    <property type="project" value="TreeGrafter"/>
</dbReference>
<dbReference type="CDD" id="cd00038">
    <property type="entry name" value="CAP_ED"/>
    <property type="match status" value="1"/>
</dbReference>
<dbReference type="SUPFAM" id="SSF46785">
    <property type="entry name" value="Winged helix' DNA-binding domain"/>
    <property type="match status" value="1"/>
</dbReference>
<dbReference type="InterPro" id="IPR036390">
    <property type="entry name" value="WH_DNA-bd_sf"/>
</dbReference>
<dbReference type="PROSITE" id="PS51063">
    <property type="entry name" value="HTH_CRP_2"/>
    <property type="match status" value="1"/>
</dbReference>
<keyword evidence="3" id="KW-0804">Transcription</keyword>
<evidence type="ECO:0000256" key="3">
    <source>
        <dbReference type="ARBA" id="ARBA00023163"/>
    </source>
</evidence>
<dbReference type="Proteomes" id="UP000254925">
    <property type="component" value="Unassembled WGS sequence"/>
</dbReference>
<dbReference type="CDD" id="cd00092">
    <property type="entry name" value="HTH_CRP"/>
    <property type="match status" value="1"/>
</dbReference>
<dbReference type="Gene3D" id="1.10.10.10">
    <property type="entry name" value="Winged helix-like DNA-binding domain superfamily/Winged helix DNA-binding domain"/>
    <property type="match status" value="1"/>
</dbReference>
<keyword evidence="8" id="KW-1185">Reference proteome</keyword>
<sequence length="252" mass="27630">MYASHLLPQAAGVAYQLSGRPSDAADLDCMLASQPVEKLAVGEAVFWEGDTASHLFQIVEGCLRLYRILADGRRAIIGFRFGGETLGMACQNTYGYTAETVTAVRLRRIGRNRIWAATDGADLLQPVLMARIFEEMAAAQRHIIVLGQLGAEERVANFLISFACRTGSDRRRPVAVELPMTRLDIADYLGLTIETVCRVISKFKREGMIAPDGRHRIILKDISALLHLAGELEDGTSSDLAGMTQRPPAWAN</sequence>
<dbReference type="OrthoDB" id="667966at2"/>
<dbReference type="EMBL" id="QQBB01000009">
    <property type="protein sequence ID" value="RDI56325.1"/>
    <property type="molecule type" value="Genomic_DNA"/>
</dbReference>
<dbReference type="RefSeq" id="WP_114771840.1">
    <property type="nucleotide sequence ID" value="NZ_QQBB01000009.1"/>
</dbReference>
<comment type="caution">
    <text evidence="7">The sequence shown here is derived from an EMBL/GenBank/DDBJ whole genome shotgun (WGS) entry which is preliminary data.</text>
</comment>
<dbReference type="Pfam" id="PF13545">
    <property type="entry name" value="HTH_Crp_2"/>
    <property type="match status" value="1"/>
</dbReference>
<evidence type="ECO:0000259" key="6">
    <source>
        <dbReference type="PROSITE" id="PS51063"/>
    </source>
</evidence>
<dbReference type="InterPro" id="IPR014710">
    <property type="entry name" value="RmlC-like_jellyroll"/>
</dbReference>
<dbReference type="PANTHER" id="PTHR24567">
    <property type="entry name" value="CRP FAMILY TRANSCRIPTIONAL REGULATORY PROTEIN"/>
    <property type="match status" value="1"/>
</dbReference>
<dbReference type="PRINTS" id="PR00034">
    <property type="entry name" value="HTHCRP"/>
</dbReference>
<organism evidence="7 8">
    <name type="scientific">Microvirga subterranea</name>
    <dbReference type="NCBI Taxonomy" id="186651"/>
    <lineage>
        <taxon>Bacteria</taxon>
        <taxon>Pseudomonadati</taxon>
        <taxon>Pseudomonadota</taxon>
        <taxon>Alphaproteobacteria</taxon>
        <taxon>Hyphomicrobiales</taxon>
        <taxon>Methylobacteriaceae</taxon>
        <taxon>Microvirga</taxon>
    </lineage>
</organism>
<evidence type="ECO:0000256" key="2">
    <source>
        <dbReference type="ARBA" id="ARBA00023125"/>
    </source>
</evidence>
<protein>
    <submittedName>
        <fullName evidence="7">CRP/FNR family transcriptional regulator</fullName>
    </submittedName>
</protein>
<dbReference type="InterPro" id="IPR036388">
    <property type="entry name" value="WH-like_DNA-bd_sf"/>
</dbReference>
<proteinExistence type="predicted"/>
<dbReference type="GO" id="GO:0003700">
    <property type="term" value="F:DNA-binding transcription factor activity"/>
    <property type="evidence" value="ECO:0007669"/>
    <property type="project" value="TreeGrafter"/>
</dbReference>
<keyword evidence="1" id="KW-0805">Transcription regulation</keyword>
<dbReference type="SUPFAM" id="SSF51206">
    <property type="entry name" value="cAMP-binding domain-like"/>
    <property type="match status" value="1"/>
</dbReference>
<dbReference type="InterPro" id="IPR018490">
    <property type="entry name" value="cNMP-bd_dom_sf"/>
</dbReference>
<dbReference type="SMART" id="SM00100">
    <property type="entry name" value="cNMP"/>
    <property type="match status" value="1"/>
</dbReference>
<dbReference type="GO" id="GO:0003677">
    <property type="term" value="F:DNA binding"/>
    <property type="evidence" value="ECO:0007669"/>
    <property type="project" value="UniProtKB-KW"/>
</dbReference>
<dbReference type="InterPro" id="IPR012318">
    <property type="entry name" value="HTH_CRP"/>
</dbReference>
<dbReference type="SMART" id="SM00419">
    <property type="entry name" value="HTH_CRP"/>
    <property type="match status" value="1"/>
</dbReference>
<dbReference type="FunFam" id="1.10.10.10:FF:000028">
    <property type="entry name" value="Fumarate/nitrate reduction transcriptional regulator Fnr"/>
    <property type="match status" value="1"/>
</dbReference>
<dbReference type="PANTHER" id="PTHR24567:SF75">
    <property type="entry name" value="FUMARATE AND NITRATE REDUCTION REGULATORY PROTEIN"/>
    <property type="match status" value="1"/>
</dbReference>
<evidence type="ECO:0000313" key="7">
    <source>
        <dbReference type="EMBL" id="RDI56325.1"/>
    </source>
</evidence>
<evidence type="ECO:0000256" key="1">
    <source>
        <dbReference type="ARBA" id="ARBA00023015"/>
    </source>
</evidence>
<dbReference type="Pfam" id="PF00027">
    <property type="entry name" value="cNMP_binding"/>
    <property type="match status" value="1"/>
</dbReference>